<reference evidence="2" key="1">
    <citation type="submission" date="2020-07" db="EMBL/GenBank/DDBJ databases">
        <title>Multicomponent nature underlies the extraordinary mechanical properties of spider dragline silk.</title>
        <authorList>
            <person name="Kono N."/>
            <person name="Nakamura H."/>
            <person name="Mori M."/>
            <person name="Yoshida Y."/>
            <person name="Ohtoshi R."/>
            <person name="Malay A.D."/>
            <person name="Moran D.A.P."/>
            <person name="Tomita M."/>
            <person name="Numata K."/>
            <person name="Arakawa K."/>
        </authorList>
    </citation>
    <scope>NUCLEOTIDE SEQUENCE</scope>
</reference>
<name>A0A8X6I6V3_TRICU</name>
<evidence type="ECO:0000313" key="2">
    <source>
        <dbReference type="EMBL" id="GFQ71895.1"/>
    </source>
</evidence>
<sequence length="119" mass="13594">MPISSLIRLFSRPDTRHRTSIHTKDNSGPNKRFDIKNIDIVVMPISSLIRLFSRPDTRHRTPSTQNNSGPTKDSILKKYRIVLCPSPPDTFVSRPDTRHRTPSTQKTTPAPTKDSYKII</sequence>
<organism evidence="2 3">
    <name type="scientific">Trichonephila clavata</name>
    <name type="common">Joro spider</name>
    <name type="synonym">Nephila clavata</name>
    <dbReference type="NCBI Taxonomy" id="2740835"/>
    <lineage>
        <taxon>Eukaryota</taxon>
        <taxon>Metazoa</taxon>
        <taxon>Ecdysozoa</taxon>
        <taxon>Arthropoda</taxon>
        <taxon>Chelicerata</taxon>
        <taxon>Arachnida</taxon>
        <taxon>Araneae</taxon>
        <taxon>Araneomorphae</taxon>
        <taxon>Entelegynae</taxon>
        <taxon>Araneoidea</taxon>
        <taxon>Nephilidae</taxon>
        <taxon>Trichonephila</taxon>
    </lineage>
</organism>
<feature type="compositionally biased region" description="Polar residues" evidence="1">
    <location>
        <begin position="62"/>
        <end position="71"/>
    </location>
</feature>
<accession>A0A8X6I6V3</accession>
<keyword evidence="3" id="KW-1185">Reference proteome</keyword>
<dbReference type="EMBL" id="BMAO01011197">
    <property type="protein sequence ID" value="GFQ71895.1"/>
    <property type="molecule type" value="Genomic_DNA"/>
</dbReference>
<protein>
    <submittedName>
        <fullName evidence="2">Uncharacterized protein</fullName>
    </submittedName>
</protein>
<proteinExistence type="predicted"/>
<feature type="region of interest" description="Disordered" evidence="1">
    <location>
        <begin position="53"/>
        <end position="119"/>
    </location>
</feature>
<comment type="caution">
    <text evidence="2">The sequence shown here is derived from an EMBL/GenBank/DDBJ whole genome shotgun (WGS) entry which is preliminary data.</text>
</comment>
<evidence type="ECO:0000256" key="1">
    <source>
        <dbReference type="SAM" id="MobiDB-lite"/>
    </source>
</evidence>
<dbReference type="AlphaFoldDB" id="A0A8X6I6V3"/>
<gene>
    <name evidence="2" type="ORF">TNCT_9831</name>
</gene>
<dbReference type="Proteomes" id="UP000887116">
    <property type="component" value="Unassembled WGS sequence"/>
</dbReference>
<evidence type="ECO:0000313" key="3">
    <source>
        <dbReference type="Proteomes" id="UP000887116"/>
    </source>
</evidence>